<keyword evidence="2 3" id="KW-0326">Glycosidase</keyword>
<evidence type="ECO:0000256" key="4">
    <source>
        <dbReference type="SAM" id="MobiDB-lite"/>
    </source>
</evidence>
<evidence type="ECO:0000256" key="2">
    <source>
        <dbReference type="ARBA" id="ARBA00023295"/>
    </source>
</evidence>
<reference evidence="6 7" key="1">
    <citation type="submission" date="2019-04" db="EMBL/GenBank/DDBJ databases">
        <title>Draft, Whole-Genome Sequence of the Anthracene-degrading Mycobacterium frederiksbergense LB501T, Isolated from a Polycyclic Aromatic Hydrocarbon (PAH)-Contaminated Soil.</title>
        <authorList>
            <person name="Augelletti F."/>
        </authorList>
    </citation>
    <scope>NUCLEOTIDE SEQUENCE [LARGE SCALE GENOMIC DNA]</scope>
    <source>
        <strain evidence="6 7">LB 501T</strain>
    </source>
</reference>
<feature type="compositionally biased region" description="Basic and acidic residues" evidence="4">
    <location>
        <begin position="490"/>
        <end position="510"/>
    </location>
</feature>
<protein>
    <recommendedName>
        <fullName evidence="5">Glycoside hydrolase family 5 domain-containing protein</fullName>
    </recommendedName>
</protein>
<feature type="compositionally biased region" description="Basic and acidic residues" evidence="4">
    <location>
        <begin position="541"/>
        <end position="561"/>
    </location>
</feature>
<dbReference type="InterPro" id="IPR017853">
    <property type="entry name" value="GH"/>
</dbReference>
<name>A0A6H0SBV2_9MYCO</name>
<sequence>MQSRVRVARRLAVIAVSAGMSMALVGGIGGPGTEWSARAARHAVLPVAAIVESPSTIGVAEGHDFYLMSETDIERTLDAMQSLGVKNVRIGIFWADVEAEEGVFKWENIDRMVEAADRRGMGILGTVLYTPPWAGAAQPPEETAWISHPDPVKFGTFVSEVAEKYSGRISAYEIWNEPTANLFWDPVDPAAYTRMLQEGYEAIKLADPSAVVIAGSVVAGPTRPDGSTMSPVDFLAGMYDAGAQGYFDAFSYHPYLYSMPFSGGQGQPHFDYPIEQLDQLRALMIEKGDGDIKVWITEYGQPTTTLDGNVVLTQEQQAAFIEDLLRTWQNIDGAGPVFIYQTRDTEPGSLDPDKNLGLFDHDWQPKLAADVLADLIKELRPTTAQPVNPLAAFFQQIVRAVGQAVAFVPKLITQVIKAVANFVGSVLGVGAGKNASSSAVTRSATSEIKTSVMERVSQMDEGRRVSGANTSSPADAAERVRPFEVPGAQRPEERPDAEPARARGGDRDDVSFDGGEEDMGEQGPTEIAETADSDVAGVSDEPDRLSAETPSEGRNDEKGLEAEADSQESATESEPPAADRPGSRPGVTMRSAPRSHVSPAKAPA</sequence>
<dbReference type="AlphaFoldDB" id="A0A6H0SBV2"/>
<dbReference type="InterPro" id="IPR001547">
    <property type="entry name" value="Glyco_hydro_5"/>
</dbReference>
<feature type="compositionally biased region" description="Low complexity" evidence="4">
    <location>
        <begin position="435"/>
        <end position="446"/>
    </location>
</feature>
<dbReference type="GO" id="GO:0000272">
    <property type="term" value="P:polysaccharide catabolic process"/>
    <property type="evidence" value="ECO:0007669"/>
    <property type="project" value="InterPro"/>
</dbReference>
<dbReference type="GO" id="GO:0004553">
    <property type="term" value="F:hydrolase activity, hydrolyzing O-glycosyl compounds"/>
    <property type="evidence" value="ECO:0007669"/>
    <property type="project" value="InterPro"/>
</dbReference>
<dbReference type="Pfam" id="PF00150">
    <property type="entry name" value="Cellulase"/>
    <property type="match status" value="1"/>
</dbReference>
<evidence type="ECO:0000256" key="1">
    <source>
        <dbReference type="ARBA" id="ARBA00022801"/>
    </source>
</evidence>
<dbReference type="Proteomes" id="UP000501849">
    <property type="component" value="Chromosome"/>
</dbReference>
<gene>
    <name evidence="6" type="ORF">EXE63_25050</name>
</gene>
<evidence type="ECO:0000313" key="7">
    <source>
        <dbReference type="Proteomes" id="UP000501849"/>
    </source>
</evidence>
<comment type="similarity">
    <text evidence="3">Belongs to the glycosyl hydrolase 5 (cellulase A) family.</text>
</comment>
<keyword evidence="7" id="KW-1185">Reference proteome</keyword>
<proteinExistence type="inferred from homology"/>
<feature type="domain" description="Glycoside hydrolase family 5" evidence="5">
    <location>
        <begin position="70"/>
        <end position="311"/>
    </location>
</feature>
<dbReference type="PANTHER" id="PTHR12631:SF10">
    <property type="entry name" value="BETA-XYLOSIDASE-LIKE PROTEIN-RELATED"/>
    <property type="match status" value="1"/>
</dbReference>
<evidence type="ECO:0000259" key="5">
    <source>
        <dbReference type="Pfam" id="PF00150"/>
    </source>
</evidence>
<organism evidence="6 7">
    <name type="scientific">Mycolicibacterium frederiksbergense</name>
    <dbReference type="NCBI Taxonomy" id="117567"/>
    <lineage>
        <taxon>Bacteria</taxon>
        <taxon>Bacillati</taxon>
        <taxon>Actinomycetota</taxon>
        <taxon>Actinomycetes</taxon>
        <taxon>Mycobacteriales</taxon>
        <taxon>Mycobacteriaceae</taxon>
        <taxon>Mycolicibacterium</taxon>
    </lineage>
</organism>
<feature type="region of interest" description="Disordered" evidence="4">
    <location>
        <begin position="432"/>
        <end position="604"/>
    </location>
</feature>
<dbReference type="KEGG" id="mfre:EXE63_25050"/>
<dbReference type="SUPFAM" id="SSF51445">
    <property type="entry name" value="(Trans)glycosidases"/>
    <property type="match status" value="1"/>
</dbReference>
<evidence type="ECO:0000256" key="3">
    <source>
        <dbReference type="RuleBase" id="RU361153"/>
    </source>
</evidence>
<dbReference type="PANTHER" id="PTHR12631">
    <property type="entry name" value="ALPHA-L-IDURONIDASE"/>
    <property type="match status" value="1"/>
</dbReference>
<evidence type="ECO:0000313" key="6">
    <source>
        <dbReference type="EMBL" id="QIV83785.1"/>
    </source>
</evidence>
<dbReference type="EMBL" id="CP038799">
    <property type="protein sequence ID" value="QIV83785.1"/>
    <property type="molecule type" value="Genomic_DNA"/>
</dbReference>
<dbReference type="InterPro" id="IPR051923">
    <property type="entry name" value="Glycosyl_Hydrolase_39"/>
</dbReference>
<keyword evidence="1 3" id="KW-0378">Hydrolase</keyword>
<dbReference type="Gene3D" id="3.20.20.80">
    <property type="entry name" value="Glycosidases"/>
    <property type="match status" value="1"/>
</dbReference>
<accession>A0A6H0SBV2</accession>